<dbReference type="SUPFAM" id="SSF54782">
    <property type="entry name" value="Porphobilinogen deaminase (hydroxymethylbilane synthase), C-terminal domain"/>
    <property type="match status" value="1"/>
</dbReference>
<dbReference type="FunFam" id="3.40.190.10:FF:000005">
    <property type="entry name" value="Porphobilinogen deaminase"/>
    <property type="match status" value="1"/>
</dbReference>
<comment type="similarity">
    <text evidence="4 12">Belongs to the HMBS family.</text>
</comment>
<dbReference type="GO" id="GO:0043115">
    <property type="term" value="F:precorrin-2 dehydrogenase activity"/>
    <property type="evidence" value="ECO:0007669"/>
    <property type="project" value="UniProtKB-EC"/>
</dbReference>
<organism evidence="15 16">
    <name type="scientific">Candidatus Dorea gallistercoris</name>
    <dbReference type="NCBI Taxonomy" id="2838542"/>
    <lineage>
        <taxon>Bacteria</taxon>
        <taxon>Bacillati</taxon>
        <taxon>Bacillota</taxon>
        <taxon>Clostridia</taxon>
        <taxon>Lachnospirales</taxon>
        <taxon>Lachnospiraceae</taxon>
        <taxon>Dorea</taxon>
    </lineage>
</organism>
<feature type="modified residue" description="S-(dipyrrolylmethanemethyl)cysteine" evidence="12">
    <location>
        <position position="382"/>
    </location>
</feature>
<dbReference type="CDD" id="cd13647">
    <property type="entry name" value="PBP2_PBGD_2"/>
    <property type="match status" value="1"/>
</dbReference>
<keyword evidence="6 12" id="KW-0808">Transferase</keyword>
<dbReference type="InterPro" id="IPR000860">
    <property type="entry name" value="HemC"/>
</dbReference>
<evidence type="ECO:0000256" key="12">
    <source>
        <dbReference type="HAMAP-Rule" id="MF_00260"/>
    </source>
</evidence>
<comment type="pathway">
    <text evidence="2">Porphyrin-containing compound metabolism; protoporphyrin-IX biosynthesis; coproporphyrinogen-III from 5-aminolevulinate: step 2/4.</text>
</comment>
<dbReference type="Pfam" id="PF03900">
    <property type="entry name" value="Porphobil_deamC"/>
    <property type="match status" value="1"/>
</dbReference>
<dbReference type="GO" id="GO:0019354">
    <property type="term" value="P:siroheme biosynthetic process"/>
    <property type="evidence" value="ECO:0007669"/>
    <property type="project" value="InterPro"/>
</dbReference>
<dbReference type="GO" id="GO:0005737">
    <property type="term" value="C:cytoplasm"/>
    <property type="evidence" value="ECO:0007669"/>
    <property type="project" value="UniProtKB-UniRule"/>
</dbReference>
<dbReference type="Gene3D" id="3.40.50.720">
    <property type="entry name" value="NAD(P)-binding Rossmann-like Domain"/>
    <property type="match status" value="1"/>
</dbReference>
<dbReference type="PROSITE" id="PS00533">
    <property type="entry name" value="PORPHOBILINOGEN_DEAM"/>
    <property type="match status" value="1"/>
</dbReference>
<comment type="catalytic activity">
    <reaction evidence="11 12">
        <text>4 porphobilinogen + H2O = hydroxymethylbilane + 4 NH4(+)</text>
        <dbReference type="Rhea" id="RHEA:13185"/>
        <dbReference type="ChEBI" id="CHEBI:15377"/>
        <dbReference type="ChEBI" id="CHEBI:28938"/>
        <dbReference type="ChEBI" id="CHEBI:57845"/>
        <dbReference type="ChEBI" id="CHEBI:58126"/>
        <dbReference type="EC" id="2.5.1.61"/>
    </reaction>
</comment>
<dbReference type="NCBIfam" id="TIGR01470">
    <property type="entry name" value="cysG_Nterm"/>
    <property type="match status" value="1"/>
</dbReference>
<comment type="cofactor">
    <cofactor evidence="12">
        <name>dipyrromethane</name>
        <dbReference type="ChEBI" id="CHEBI:60342"/>
    </cofactor>
    <text evidence="12">Binds 1 dipyrromethane group covalently.</text>
</comment>
<name>A0A9D1RAP7_9FIRM</name>
<dbReference type="EMBL" id="DXGF01000125">
    <property type="protein sequence ID" value="HIW83990.1"/>
    <property type="molecule type" value="Genomic_DNA"/>
</dbReference>
<evidence type="ECO:0000256" key="11">
    <source>
        <dbReference type="ARBA" id="ARBA00048169"/>
    </source>
</evidence>
<dbReference type="SUPFAM" id="SSF53850">
    <property type="entry name" value="Periplasmic binding protein-like II"/>
    <property type="match status" value="1"/>
</dbReference>
<dbReference type="HAMAP" id="MF_00260">
    <property type="entry name" value="Porphobil_deam"/>
    <property type="match status" value="1"/>
</dbReference>
<gene>
    <name evidence="12 15" type="primary">hemC</name>
    <name evidence="15" type="ORF">H9873_06695</name>
</gene>
<dbReference type="InterPro" id="IPR022419">
    <property type="entry name" value="Porphobilin_deaminase_cofac_BS"/>
</dbReference>
<reference evidence="15" key="2">
    <citation type="submission" date="2021-04" db="EMBL/GenBank/DDBJ databases">
        <authorList>
            <person name="Gilroy R."/>
        </authorList>
    </citation>
    <scope>NUCLEOTIDE SEQUENCE</scope>
    <source>
        <strain evidence="15">ChiSxjej1B13-11762</strain>
    </source>
</reference>
<dbReference type="PRINTS" id="PR00151">
    <property type="entry name" value="PORPHBDMNASE"/>
</dbReference>
<comment type="function">
    <text evidence="1 12">Tetrapolymerization of the monopyrrole PBG into the hydroxymethylbilane pre-uroporphyrinogen in several discrete steps.</text>
</comment>
<dbReference type="InterPro" id="IPR022418">
    <property type="entry name" value="Porphobilinogen_deaminase_C"/>
</dbReference>
<comment type="subunit">
    <text evidence="5 12">Monomer.</text>
</comment>
<evidence type="ECO:0000256" key="5">
    <source>
        <dbReference type="ARBA" id="ARBA00011245"/>
    </source>
</evidence>
<evidence type="ECO:0000256" key="9">
    <source>
        <dbReference type="ARBA" id="ARBA00023244"/>
    </source>
</evidence>
<dbReference type="SUPFAM" id="SSF51735">
    <property type="entry name" value="NAD(P)-binding Rossmann-fold domains"/>
    <property type="match status" value="1"/>
</dbReference>
<evidence type="ECO:0000256" key="2">
    <source>
        <dbReference type="ARBA" id="ARBA00004735"/>
    </source>
</evidence>
<dbReference type="InterPro" id="IPR036803">
    <property type="entry name" value="Porphobilinogen_deaminase_C_sf"/>
</dbReference>
<dbReference type="GO" id="GO:0006782">
    <property type="term" value="P:protoporphyrinogen IX biosynthetic process"/>
    <property type="evidence" value="ECO:0007669"/>
    <property type="project" value="UniProtKB-UniRule"/>
</dbReference>
<accession>A0A9D1RAP7</accession>
<evidence type="ECO:0000256" key="4">
    <source>
        <dbReference type="ARBA" id="ARBA00005638"/>
    </source>
</evidence>
<evidence type="ECO:0000256" key="1">
    <source>
        <dbReference type="ARBA" id="ARBA00002869"/>
    </source>
</evidence>
<dbReference type="InterPro" id="IPR022417">
    <property type="entry name" value="Porphobilin_deaminase_N"/>
</dbReference>
<evidence type="ECO:0000256" key="6">
    <source>
        <dbReference type="ARBA" id="ARBA00022679"/>
    </source>
</evidence>
<dbReference type="InterPro" id="IPR006367">
    <property type="entry name" value="Sirohaem_synthase_N"/>
</dbReference>
<dbReference type="Gene3D" id="3.30.160.40">
    <property type="entry name" value="Porphobilinogen deaminase, C-terminal domain"/>
    <property type="match status" value="1"/>
</dbReference>
<keyword evidence="8" id="KW-0520">NAD</keyword>
<proteinExistence type="inferred from homology"/>
<feature type="domain" description="Porphobilinogen deaminase C-terminal" evidence="14">
    <location>
        <begin position="368"/>
        <end position="435"/>
    </location>
</feature>
<feature type="domain" description="Porphobilinogen deaminase N-terminal" evidence="13">
    <location>
        <begin position="150"/>
        <end position="352"/>
    </location>
</feature>
<dbReference type="InterPro" id="IPR036291">
    <property type="entry name" value="NAD(P)-bd_dom_sf"/>
</dbReference>
<sequence length="445" mass="49429">MDISDQKIVVVGGGRVAQRRIETLLAFAPDLWVAAPEVTDRLRELAEEERIHWLEEAYSEKLFEKLPDMKILLAATDDPECNEAAAKAARKRGILANTAHKKELCDFFFPAVARKEEVVAGICASGLSHKKARRAREAVEQALENLDREIIIGSRRSRLALIQTELVADQIREAFPEARVQIRKIETTGDRRQDLSLDQMGGKGVFIKELDRALLEGEIDLAVHSLKDMPMEVADGLQMAAFSSRADARDVLVLPKGRREWEGTGVIGCSSFRRRLQAQRLFPQARFQNIRGNVLTRLDKLDRGEYDALILAAAGLRRLGLEGRIFRYFSTDEILPAAGQGTLALTVRAGEAAELLEACTSRETTAVAEAERAFVRVLGGGCSSPVAAYGECRGAKLTLKGLYYDEGSKAWWIGKKTGELAEAEGLGRRLAQEMRTQNQARREER</sequence>
<dbReference type="PANTHER" id="PTHR11557">
    <property type="entry name" value="PORPHOBILINOGEN DEAMINASE"/>
    <property type="match status" value="1"/>
</dbReference>
<dbReference type="Proteomes" id="UP000824263">
    <property type="component" value="Unassembled WGS sequence"/>
</dbReference>
<dbReference type="NCBIfam" id="TIGR00212">
    <property type="entry name" value="hemC"/>
    <property type="match status" value="1"/>
</dbReference>
<evidence type="ECO:0000256" key="3">
    <source>
        <dbReference type="ARBA" id="ARBA00005010"/>
    </source>
</evidence>
<comment type="caution">
    <text evidence="15">The sequence shown here is derived from an EMBL/GenBank/DDBJ whole genome shotgun (WGS) entry which is preliminary data.</text>
</comment>
<comment type="catalytic activity">
    <reaction evidence="10">
        <text>precorrin-2 + NAD(+) = sirohydrochlorin + NADH + 2 H(+)</text>
        <dbReference type="Rhea" id="RHEA:15613"/>
        <dbReference type="ChEBI" id="CHEBI:15378"/>
        <dbReference type="ChEBI" id="CHEBI:57540"/>
        <dbReference type="ChEBI" id="CHEBI:57945"/>
        <dbReference type="ChEBI" id="CHEBI:58351"/>
        <dbReference type="ChEBI" id="CHEBI:58827"/>
        <dbReference type="EC" id="1.3.1.76"/>
    </reaction>
</comment>
<keyword evidence="9 12" id="KW-0627">Porphyrin biosynthesis</keyword>
<keyword evidence="7" id="KW-0560">Oxidoreductase</keyword>
<dbReference type="GO" id="GO:0004418">
    <property type="term" value="F:hydroxymethylbilane synthase activity"/>
    <property type="evidence" value="ECO:0007669"/>
    <property type="project" value="UniProtKB-UniRule"/>
</dbReference>
<dbReference type="Gene3D" id="3.40.190.10">
    <property type="entry name" value="Periplasmic binding protein-like II"/>
    <property type="match status" value="2"/>
</dbReference>
<reference evidence="15" key="1">
    <citation type="journal article" date="2021" name="PeerJ">
        <title>Extensive microbial diversity within the chicken gut microbiome revealed by metagenomics and culture.</title>
        <authorList>
            <person name="Gilroy R."/>
            <person name="Ravi A."/>
            <person name="Getino M."/>
            <person name="Pursley I."/>
            <person name="Horton D.L."/>
            <person name="Alikhan N.F."/>
            <person name="Baker D."/>
            <person name="Gharbi K."/>
            <person name="Hall N."/>
            <person name="Watson M."/>
            <person name="Adriaenssens E.M."/>
            <person name="Foster-Nyarko E."/>
            <person name="Jarju S."/>
            <person name="Secka A."/>
            <person name="Antonio M."/>
            <person name="Oren A."/>
            <person name="Chaudhuri R.R."/>
            <person name="La Ragione R."/>
            <person name="Hildebrand F."/>
            <person name="Pallen M.J."/>
        </authorList>
    </citation>
    <scope>NUCLEOTIDE SEQUENCE</scope>
    <source>
        <strain evidence="15">ChiSxjej1B13-11762</strain>
    </source>
</reference>
<evidence type="ECO:0000313" key="16">
    <source>
        <dbReference type="Proteomes" id="UP000824263"/>
    </source>
</evidence>
<dbReference type="Pfam" id="PF01379">
    <property type="entry name" value="Porphobil_deam"/>
    <property type="match status" value="1"/>
</dbReference>
<dbReference type="PANTHER" id="PTHR11557:SF0">
    <property type="entry name" value="PORPHOBILINOGEN DEAMINASE"/>
    <property type="match status" value="1"/>
</dbReference>
<evidence type="ECO:0000259" key="14">
    <source>
        <dbReference type="Pfam" id="PF03900"/>
    </source>
</evidence>
<dbReference type="EC" id="2.5.1.61" evidence="12"/>
<evidence type="ECO:0000256" key="10">
    <source>
        <dbReference type="ARBA" id="ARBA00047561"/>
    </source>
</evidence>
<evidence type="ECO:0000256" key="8">
    <source>
        <dbReference type="ARBA" id="ARBA00023027"/>
    </source>
</evidence>
<comment type="miscellaneous">
    <text evidence="12">The porphobilinogen subunits are added to the dipyrromethane group.</text>
</comment>
<evidence type="ECO:0000256" key="7">
    <source>
        <dbReference type="ARBA" id="ARBA00023002"/>
    </source>
</evidence>
<dbReference type="Pfam" id="PF13241">
    <property type="entry name" value="NAD_binding_7"/>
    <property type="match status" value="1"/>
</dbReference>
<evidence type="ECO:0000313" key="15">
    <source>
        <dbReference type="EMBL" id="HIW83990.1"/>
    </source>
</evidence>
<evidence type="ECO:0000259" key="13">
    <source>
        <dbReference type="Pfam" id="PF01379"/>
    </source>
</evidence>
<comment type="pathway">
    <text evidence="3">Porphyrin-containing compound metabolism; siroheme biosynthesis; sirohydrochlorin from precorrin-2: step 1/1.</text>
</comment>
<protein>
    <recommendedName>
        <fullName evidence="12">Porphobilinogen deaminase</fullName>
        <shortName evidence="12">PBG</shortName>
        <ecNumber evidence="12">2.5.1.61</ecNumber>
    </recommendedName>
    <alternativeName>
        <fullName evidence="12">Hydroxymethylbilane synthase</fullName>
        <shortName evidence="12">HMBS</shortName>
    </alternativeName>
    <alternativeName>
        <fullName evidence="12">Pre-uroporphyrinogen synthase</fullName>
    </alternativeName>
</protein>
<dbReference type="AlphaFoldDB" id="A0A9D1RAP7"/>
<dbReference type="FunFam" id="3.40.190.10:FF:000086">
    <property type="entry name" value="Probable porphobilinogen deaminase"/>
    <property type="match status" value="1"/>
</dbReference>